<feature type="transmembrane region" description="Helical" evidence="10">
    <location>
        <begin position="99"/>
        <end position="117"/>
    </location>
</feature>
<evidence type="ECO:0000256" key="6">
    <source>
        <dbReference type="ARBA" id="ARBA00022692"/>
    </source>
</evidence>
<evidence type="ECO:0000256" key="7">
    <source>
        <dbReference type="ARBA" id="ARBA00022824"/>
    </source>
</evidence>
<dbReference type="GO" id="GO:0031501">
    <property type="term" value="C:mannosyltransferase complex"/>
    <property type="evidence" value="ECO:0007669"/>
    <property type="project" value="TreeGrafter"/>
</dbReference>
<comment type="pathway">
    <text evidence="2">Glycolipid biosynthesis; glycosylphosphatidylinositol-anchor biosynthesis.</text>
</comment>
<evidence type="ECO:0000256" key="5">
    <source>
        <dbReference type="ARBA" id="ARBA00022679"/>
    </source>
</evidence>
<feature type="transmembrane region" description="Helical" evidence="10">
    <location>
        <begin position="151"/>
        <end position="167"/>
    </location>
</feature>
<name>A0A6J4HGN2_9ACTN</name>
<evidence type="ECO:0000256" key="10">
    <source>
        <dbReference type="SAM" id="Phobius"/>
    </source>
</evidence>
<accession>A0A6J4HGN2</accession>
<sequence length="395" mass="42919">MRLRASWLWPAGLVAGVGAAYYVLSRLVVRTLSFTPITRFGFPARFHFEAYARWDAAWYHLIATRGYFYDGPGKQSAVSFFPAYPSMMRGVGSLVGDPMLAGVLVTLGATAVAAVVLNRWARDLFDDRVAALSVLLLVASPYAYYLFGVLYSDALFLATTLVAFLLLERRHPWLAAGVAAVATAERPVGLAVTAGLLLRSLELDGVLLTRWANPEVGGRRFRIDRSKVRLSTLAPVASVAGMASYCTYLWVRFDEPFAFVKTGDAAGWNRDFSPRTIAKLDWFELVLSGQVGIQLLTTTVSALLTLTALALLPRVLRRLGPGYFAYALVVVALPALTAPEFVGMGRYLLVAFPVYAVAAEALAPRRWPATAAVACSIALLVVLATHFVRGHVLIA</sequence>
<keyword evidence="8 10" id="KW-1133">Transmembrane helix</keyword>
<evidence type="ECO:0000313" key="12">
    <source>
        <dbReference type="EMBL" id="CAA9223025.1"/>
    </source>
</evidence>
<feature type="transmembrane region" description="Helical" evidence="10">
    <location>
        <begin position="291"/>
        <end position="312"/>
    </location>
</feature>
<evidence type="ECO:0000256" key="1">
    <source>
        <dbReference type="ARBA" id="ARBA00004477"/>
    </source>
</evidence>
<dbReference type="InterPro" id="IPR007315">
    <property type="entry name" value="PIG-V/Gpi18"/>
</dbReference>
<dbReference type="AlphaFoldDB" id="A0A6J4HGN2"/>
<keyword evidence="7" id="KW-0256">Endoplasmic reticulum</keyword>
<protein>
    <recommendedName>
        <fullName evidence="11">Glycosyltransferase RgtA/B/C/D-like domain-containing protein</fullName>
    </recommendedName>
</protein>
<keyword evidence="6 10" id="KW-0812">Transmembrane</keyword>
<dbReference type="UniPathway" id="UPA00196"/>
<keyword evidence="9 10" id="KW-0472">Membrane</keyword>
<evidence type="ECO:0000256" key="8">
    <source>
        <dbReference type="ARBA" id="ARBA00022989"/>
    </source>
</evidence>
<keyword evidence="3" id="KW-0337">GPI-anchor biosynthesis</keyword>
<feature type="transmembrane region" description="Helical" evidence="10">
    <location>
        <begin position="129"/>
        <end position="145"/>
    </location>
</feature>
<evidence type="ECO:0000256" key="2">
    <source>
        <dbReference type="ARBA" id="ARBA00004687"/>
    </source>
</evidence>
<dbReference type="GO" id="GO:0004376">
    <property type="term" value="F:GPI mannosyltransferase activity"/>
    <property type="evidence" value="ECO:0007669"/>
    <property type="project" value="InterPro"/>
</dbReference>
<dbReference type="InterPro" id="IPR038731">
    <property type="entry name" value="RgtA/B/C-like"/>
</dbReference>
<gene>
    <name evidence="12" type="ORF">AVDCRST_MAG20-827</name>
</gene>
<comment type="subcellular location">
    <subcellularLocation>
        <location evidence="1">Endoplasmic reticulum membrane</location>
        <topology evidence="1">Multi-pass membrane protein</topology>
    </subcellularLocation>
</comment>
<feature type="transmembrane region" description="Helical" evidence="10">
    <location>
        <begin position="7"/>
        <end position="24"/>
    </location>
</feature>
<feature type="transmembrane region" description="Helical" evidence="10">
    <location>
        <begin position="369"/>
        <end position="388"/>
    </location>
</feature>
<dbReference type="EMBL" id="CADCSY010000035">
    <property type="protein sequence ID" value="CAA9223025.1"/>
    <property type="molecule type" value="Genomic_DNA"/>
</dbReference>
<dbReference type="GO" id="GO:0000009">
    <property type="term" value="F:alpha-1,6-mannosyltransferase activity"/>
    <property type="evidence" value="ECO:0007669"/>
    <property type="project" value="InterPro"/>
</dbReference>
<reference evidence="12" key="1">
    <citation type="submission" date="2020-02" db="EMBL/GenBank/DDBJ databases">
        <authorList>
            <person name="Meier V. D."/>
        </authorList>
    </citation>
    <scope>NUCLEOTIDE SEQUENCE</scope>
    <source>
        <strain evidence="12">AVDCRST_MAG20</strain>
    </source>
</reference>
<evidence type="ECO:0000259" key="11">
    <source>
        <dbReference type="Pfam" id="PF13231"/>
    </source>
</evidence>
<feature type="transmembrane region" description="Helical" evidence="10">
    <location>
        <begin position="230"/>
        <end position="251"/>
    </location>
</feature>
<dbReference type="GO" id="GO:0006506">
    <property type="term" value="P:GPI anchor biosynthetic process"/>
    <property type="evidence" value="ECO:0007669"/>
    <property type="project" value="UniProtKB-UniPathway"/>
</dbReference>
<dbReference type="PANTHER" id="PTHR12468:SF2">
    <property type="entry name" value="GPI MANNOSYLTRANSFERASE 2"/>
    <property type="match status" value="1"/>
</dbReference>
<evidence type="ECO:0000256" key="9">
    <source>
        <dbReference type="ARBA" id="ARBA00023136"/>
    </source>
</evidence>
<feature type="domain" description="Glycosyltransferase RgtA/B/C/D-like" evidence="11">
    <location>
        <begin position="82"/>
        <end position="169"/>
    </location>
</feature>
<dbReference type="GO" id="GO:0016020">
    <property type="term" value="C:membrane"/>
    <property type="evidence" value="ECO:0007669"/>
    <property type="project" value="GOC"/>
</dbReference>
<dbReference type="PANTHER" id="PTHR12468">
    <property type="entry name" value="GPI MANNOSYLTRANSFERASE 2"/>
    <property type="match status" value="1"/>
</dbReference>
<proteinExistence type="predicted"/>
<keyword evidence="5" id="KW-0808">Transferase</keyword>
<evidence type="ECO:0000256" key="3">
    <source>
        <dbReference type="ARBA" id="ARBA00022502"/>
    </source>
</evidence>
<feature type="transmembrane region" description="Helical" evidence="10">
    <location>
        <begin position="324"/>
        <end position="349"/>
    </location>
</feature>
<organism evidence="12">
    <name type="scientific">uncultured Acidimicrobiales bacterium</name>
    <dbReference type="NCBI Taxonomy" id="310071"/>
    <lineage>
        <taxon>Bacteria</taxon>
        <taxon>Bacillati</taxon>
        <taxon>Actinomycetota</taxon>
        <taxon>Acidimicrobiia</taxon>
        <taxon>Acidimicrobiales</taxon>
        <taxon>environmental samples</taxon>
    </lineage>
</organism>
<evidence type="ECO:0000256" key="4">
    <source>
        <dbReference type="ARBA" id="ARBA00022676"/>
    </source>
</evidence>
<keyword evidence="4" id="KW-0328">Glycosyltransferase</keyword>
<dbReference type="Pfam" id="PF13231">
    <property type="entry name" value="PMT_2"/>
    <property type="match status" value="1"/>
</dbReference>